<feature type="transmembrane region" description="Helical" evidence="1">
    <location>
        <begin position="6"/>
        <end position="24"/>
    </location>
</feature>
<sequence>MSAFLIYLTCSFLFVIFYIVRDEIRRARDKRSGALVKRLPRTEPWVWSIYLYIFGALSLYVFTHPEKFELIYFIFAIGSLIFGLIGMYYYETKYLRFNPDNTITYRGLTGKLRTTPITAINEYQYTPESNRPDNDGTNPDSIWLWNDKGYTIAAYSPRGMKEYTIPAHLYFRCTQDRWADPNNPHDMQEITWAIEHYPRVIDFLTANPRITGMATGNIEPKLN</sequence>
<evidence type="ECO:0000313" key="2">
    <source>
        <dbReference type="EMBL" id="PEN15897.1"/>
    </source>
</evidence>
<accession>A0A2A8D4Z7</accession>
<comment type="caution">
    <text evidence="2">The sequence shown here is derived from an EMBL/GenBank/DDBJ whole genome shotgun (WGS) entry which is preliminary data.</text>
</comment>
<dbReference type="EMBL" id="PDEV01000003">
    <property type="protein sequence ID" value="PEN15897.1"/>
    <property type="molecule type" value="Genomic_DNA"/>
</dbReference>
<dbReference type="AlphaFoldDB" id="A0A2A8D4Z7"/>
<keyword evidence="1" id="KW-0472">Membrane</keyword>
<feature type="transmembrane region" description="Helical" evidence="1">
    <location>
        <begin position="45"/>
        <end position="64"/>
    </location>
</feature>
<evidence type="ECO:0000256" key="1">
    <source>
        <dbReference type="SAM" id="Phobius"/>
    </source>
</evidence>
<evidence type="ECO:0000313" key="3">
    <source>
        <dbReference type="Proteomes" id="UP000219947"/>
    </source>
</evidence>
<dbReference type="Proteomes" id="UP000219947">
    <property type="component" value="Unassembled WGS sequence"/>
</dbReference>
<keyword evidence="1" id="KW-0812">Transmembrane</keyword>
<proteinExistence type="predicted"/>
<gene>
    <name evidence="2" type="ORF">CRM92_07285</name>
</gene>
<protein>
    <submittedName>
        <fullName evidence="2">Uncharacterized protein</fullName>
    </submittedName>
</protein>
<reference evidence="2" key="1">
    <citation type="submission" date="2017-10" db="EMBL/GenBank/DDBJ databases">
        <title>Kefir isolates.</title>
        <authorList>
            <person name="Kim Y."/>
            <person name="Blasche S."/>
        </authorList>
    </citation>
    <scope>NUCLEOTIDE SEQUENCE [LARGE SCALE GENOMIC DNA]</scope>
    <source>
        <strain evidence="2">OG2-2</strain>
    </source>
</reference>
<organism evidence="2 3">
    <name type="scientific">Rothia dentocariosa</name>
    <dbReference type="NCBI Taxonomy" id="2047"/>
    <lineage>
        <taxon>Bacteria</taxon>
        <taxon>Bacillati</taxon>
        <taxon>Actinomycetota</taxon>
        <taxon>Actinomycetes</taxon>
        <taxon>Micrococcales</taxon>
        <taxon>Micrococcaceae</taxon>
        <taxon>Rothia</taxon>
    </lineage>
</organism>
<keyword evidence="1" id="KW-1133">Transmembrane helix</keyword>
<name>A0A2A8D4Z7_9MICC</name>
<keyword evidence="3" id="KW-1185">Reference proteome</keyword>
<feature type="transmembrane region" description="Helical" evidence="1">
    <location>
        <begin position="70"/>
        <end position="90"/>
    </location>
</feature>